<reference evidence="12" key="1">
    <citation type="submission" date="2022-07" db="EMBL/GenBank/DDBJ databases">
        <title>Draft genome sequence of Zalerion maritima ATCC 34329, a (micro)plastics degrading marine fungus.</title>
        <authorList>
            <person name="Paco A."/>
            <person name="Goncalves M.F.M."/>
            <person name="Rocha-Santos T.A.P."/>
            <person name="Alves A."/>
        </authorList>
    </citation>
    <scope>NUCLEOTIDE SEQUENCE</scope>
    <source>
        <strain evidence="12">ATCC 34329</strain>
    </source>
</reference>
<keyword evidence="3" id="KW-0677">Repeat</keyword>
<evidence type="ECO:0000256" key="3">
    <source>
        <dbReference type="ARBA" id="ARBA00022737"/>
    </source>
</evidence>
<dbReference type="PANTHER" id="PTHR11618">
    <property type="entry name" value="TRANSCRIPTION INITIATION FACTOR IIB-RELATED"/>
    <property type="match status" value="1"/>
</dbReference>
<evidence type="ECO:0000256" key="2">
    <source>
        <dbReference type="ARBA" id="ARBA00013932"/>
    </source>
</evidence>
<evidence type="ECO:0000256" key="6">
    <source>
        <dbReference type="ARBA" id="ARBA00031706"/>
    </source>
</evidence>
<feature type="region of interest" description="Disordered" evidence="10">
    <location>
        <begin position="49"/>
        <end position="69"/>
    </location>
</feature>
<sequence>MLLALFAQELFSKNIAKRTDLTARLVKALSAKRKALRIEKRRSKKFDLKKGTHVPKKQVPKRLKPQEPSLTKEVLPVAKKTIESTTIASNAPASVNSKHTQPKLFAIMADFPFPGTEPNSSYVDGPLHNILMCKECREMPPNIIEETSTGDIVCTSCGIVLSEREIDMRSEWRTFANDDQNHDDPNRVGDGANHLLNGSQLETSIGGMELGRAARDLNRTQSKAIESKSNKQLLQAYKEIQSHCDVLGTGKPAAEAAKHIFKLVDDAKVLKGKPQEAIVAGCIFIACRQTECHRTFREIFNLTHVSKKVIGRVFKELESFLNKQKQNNNDPLAGVRGYEKATSTSAPDLCGRYCAQLGFSNSYVFEQAAKEFAVNSSKVKALAGRSPLSIAAACIYMASHLLGQPKSSKTIAGVAGVSDGTIKTAYKFLYADKNTIIDPKASIFQKLDESKSKADKEGKKDGVIVWKMENLPVS</sequence>
<keyword evidence="13" id="KW-1185">Reference proteome</keyword>
<dbReference type="InterPro" id="IPR023486">
    <property type="entry name" value="TFIIB_CS"/>
</dbReference>
<dbReference type="InterPro" id="IPR013150">
    <property type="entry name" value="TFIIB_cyclin"/>
</dbReference>
<evidence type="ECO:0000313" key="12">
    <source>
        <dbReference type="EMBL" id="KAJ2899390.1"/>
    </source>
</evidence>
<evidence type="ECO:0000256" key="4">
    <source>
        <dbReference type="ARBA" id="ARBA00023015"/>
    </source>
</evidence>
<dbReference type="Pfam" id="PF00382">
    <property type="entry name" value="TFIIB"/>
    <property type="match status" value="2"/>
</dbReference>
<name>A0AAD5RP61_9PEZI</name>
<feature type="compositionally biased region" description="Basic residues" evidence="10">
    <location>
        <begin position="51"/>
        <end position="63"/>
    </location>
</feature>
<dbReference type="InterPro" id="IPR013763">
    <property type="entry name" value="Cyclin-like_dom"/>
</dbReference>
<feature type="domain" description="TFIIB-type" evidence="11">
    <location>
        <begin position="129"/>
        <end position="162"/>
    </location>
</feature>
<dbReference type="InterPro" id="IPR000812">
    <property type="entry name" value="TFIIB"/>
</dbReference>
<evidence type="ECO:0000256" key="5">
    <source>
        <dbReference type="ARBA" id="ARBA00023163"/>
    </source>
</evidence>
<dbReference type="GO" id="GO:0005634">
    <property type="term" value="C:nucleus"/>
    <property type="evidence" value="ECO:0007669"/>
    <property type="project" value="TreeGrafter"/>
</dbReference>
<comment type="caution">
    <text evidence="12">The sequence shown here is derived from an EMBL/GenBank/DDBJ whole genome shotgun (WGS) entry which is preliminary data.</text>
</comment>
<dbReference type="FunFam" id="1.10.472.170:FF:000001">
    <property type="entry name" value="Transcription initiation factor IIB"/>
    <property type="match status" value="1"/>
</dbReference>
<keyword evidence="9" id="KW-0479">Metal-binding</keyword>
<dbReference type="PROSITE" id="PS51134">
    <property type="entry name" value="ZF_TFIIB"/>
    <property type="match status" value="1"/>
</dbReference>
<dbReference type="Gene3D" id="1.10.472.10">
    <property type="entry name" value="Cyclin-like"/>
    <property type="match status" value="1"/>
</dbReference>
<dbReference type="Proteomes" id="UP001201980">
    <property type="component" value="Unassembled WGS sequence"/>
</dbReference>
<gene>
    <name evidence="12" type="ORF">MKZ38_003062</name>
</gene>
<dbReference type="GO" id="GO:0051123">
    <property type="term" value="P:RNA polymerase II preinitiation complex assembly"/>
    <property type="evidence" value="ECO:0007669"/>
    <property type="project" value="UniProtKB-ARBA"/>
</dbReference>
<keyword evidence="9" id="KW-0863">Zinc-finger</keyword>
<comment type="function">
    <text evidence="7">General factor that plays a major role in the activation of eukaryotic genes transcribed by RNA polymerase II.</text>
</comment>
<dbReference type="CDD" id="cd20551">
    <property type="entry name" value="CYCLIN_TFIIB_rpt1"/>
    <property type="match status" value="1"/>
</dbReference>
<evidence type="ECO:0000256" key="10">
    <source>
        <dbReference type="SAM" id="MobiDB-lite"/>
    </source>
</evidence>
<dbReference type="GO" id="GO:0016251">
    <property type="term" value="F:RNA polymerase II general transcription initiation factor activity"/>
    <property type="evidence" value="ECO:0007669"/>
    <property type="project" value="TreeGrafter"/>
</dbReference>
<dbReference type="SUPFAM" id="SSF47954">
    <property type="entry name" value="Cyclin-like"/>
    <property type="match status" value="2"/>
</dbReference>
<accession>A0AAD5RP61</accession>
<dbReference type="PANTHER" id="PTHR11618:SF13">
    <property type="entry name" value="TRANSCRIPTION INITIATION FACTOR IIB"/>
    <property type="match status" value="1"/>
</dbReference>
<dbReference type="Gene3D" id="1.10.472.170">
    <property type="match status" value="1"/>
</dbReference>
<evidence type="ECO:0000256" key="8">
    <source>
        <dbReference type="ARBA" id="ARBA00066213"/>
    </source>
</evidence>
<keyword evidence="5" id="KW-0804">Transcription</keyword>
<evidence type="ECO:0000256" key="9">
    <source>
        <dbReference type="PROSITE-ProRule" id="PRU00469"/>
    </source>
</evidence>
<dbReference type="AlphaFoldDB" id="A0AAD5RP61"/>
<dbReference type="EMBL" id="JAKWBI020000198">
    <property type="protein sequence ID" value="KAJ2899390.1"/>
    <property type="molecule type" value="Genomic_DNA"/>
</dbReference>
<dbReference type="SUPFAM" id="SSF57783">
    <property type="entry name" value="Zinc beta-ribbon"/>
    <property type="match status" value="1"/>
</dbReference>
<dbReference type="GO" id="GO:0008270">
    <property type="term" value="F:zinc ion binding"/>
    <property type="evidence" value="ECO:0007669"/>
    <property type="project" value="UniProtKB-KW"/>
</dbReference>
<comment type="subunit">
    <text evidence="8">Associates with TFIID-IIA (DA complex) to form TFIID-IIA-IIB (DAB-complex) which is then recognized by polymerase II.</text>
</comment>
<dbReference type="PROSITE" id="PS00782">
    <property type="entry name" value="TFIIB"/>
    <property type="match status" value="2"/>
</dbReference>
<dbReference type="PRINTS" id="PR00685">
    <property type="entry name" value="TIFACTORIIB"/>
</dbReference>
<evidence type="ECO:0000256" key="1">
    <source>
        <dbReference type="ARBA" id="ARBA00010857"/>
    </source>
</evidence>
<keyword evidence="4" id="KW-0805">Transcription regulation</keyword>
<evidence type="ECO:0000313" key="13">
    <source>
        <dbReference type="Proteomes" id="UP001201980"/>
    </source>
</evidence>
<proteinExistence type="inferred from homology"/>
<organism evidence="12 13">
    <name type="scientific">Zalerion maritima</name>
    <dbReference type="NCBI Taxonomy" id="339359"/>
    <lineage>
        <taxon>Eukaryota</taxon>
        <taxon>Fungi</taxon>
        <taxon>Dikarya</taxon>
        <taxon>Ascomycota</taxon>
        <taxon>Pezizomycotina</taxon>
        <taxon>Sordariomycetes</taxon>
        <taxon>Lulworthiomycetidae</taxon>
        <taxon>Lulworthiales</taxon>
        <taxon>Lulworthiaceae</taxon>
        <taxon>Zalerion</taxon>
    </lineage>
</organism>
<dbReference type="GO" id="GO:0097550">
    <property type="term" value="C:transcription preinitiation complex"/>
    <property type="evidence" value="ECO:0007669"/>
    <property type="project" value="TreeGrafter"/>
</dbReference>
<dbReference type="GO" id="GO:0017025">
    <property type="term" value="F:TBP-class protein binding"/>
    <property type="evidence" value="ECO:0007669"/>
    <property type="project" value="InterPro"/>
</dbReference>
<dbReference type="InterPro" id="IPR036915">
    <property type="entry name" value="Cyclin-like_sf"/>
</dbReference>
<evidence type="ECO:0000259" key="11">
    <source>
        <dbReference type="PROSITE" id="PS51134"/>
    </source>
</evidence>
<protein>
    <recommendedName>
        <fullName evidence="2">Transcription initiation factor IIB</fullName>
    </recommendedName>
    <alternativeName>
        <fullName evidence="6">General transcription factor TFIIB</fullName>
    </alternativeName>
</protein>
<keyword evidence="9" id="KW-0862">Zinc</keyword>
<dbReference type="Pfam" id="PF08271">
    <property type="entry name" value="Zn_Ribbon_TF"/>
    <property type="match status" value="1"/>
</dbReference>
<dbReference type="SMART" id="SM00385">
    <property type="entry name" value="CYCLIN"/>
    <property type="match status" value="2"/>
</dbReference>
<dbReference type="InterPro" id="IPR013137">
    <property type="entry name" value="Znf_TFIIB"/>
</dbReference>
<comment type="similarity">
    <text evidence="1">Belongs to the TFIIB family.</text>
</comment>
<evidence type="ECO:0000256" key="7">
    <source>
        <dbReference type="ARBA" id="ARBA00056616"/>
    </source>
</evidence>